<evidence type="ECO:0000313" key="2">
    <source>
        <dbReference type="Proteomes" id="UP000029352"/>
    </source>
</evidence>
<proteinExistence type="predicted"/>
<sequence length="211" mass="24230">MTDHKAHVHLRADNGSVAALHVGNITLGSPDNPTGLVLDGTMKPVGRMSADGIEIKYTDRPDVSLFGDEKLRTLQDRRDISFSLNLERVNPAAWHAAFGAPPAPAPTLRSAAIDACAALRTLLCVLRITLRVALLETWWRLDDLLLWSWIDPLRERWEALRRYPWRRLPGYEIRLWDKEFTHLYTEHGKPEPLRKWARRTTSYAWKVLRHG</sequence>
<dbReference type="KEGG" id="vg:26628801"/>
<dbReference type="Proteomes" id="UP000029352">
    <property type="component" value="Segment"/>
</dbReference>
<dbReference type="OrthoDB" id="20003at10239"/>
<dbReference type="RefSeq" id="YP_009201716.1">
    <property type="nucleotide sequence ID" value="NC_028832.1"/>
</dbReference>
<name>A0A088FRJ0_9CAUD</name>
<gene>
    <name evidence="1" type="ORF">PBI_OMNICRON_84</name>
</gene>
<keyword evidence="2" id="KW-1185">Reference proteome</keyword>
<accession>A0A088FRJ0</accession>
<dbReference type="EMBL" id="KM363596">
    <property type="protein sequence ID" value="AIM50417.1"/>
    <property type="molecule type" value="Genomic_DNA"/>
</dbReference>
<evidence type="ECO:0000313" key="1">
    <source>
        <dbReference type="EMBL" id="AIM50417.1"/>
    </source>
</evidence>
<protein>
    <submittedName>
        <fullName evidence="1">Uncharacterized protein</fullName>
    </submittedName>
</protein>
<reference evidence="1 2" key="1">
    <citation type="submission" date="2014-08" db="EMBL/GenBank/DDBJ databases">
        <authorList>
            <person name="Isern S."/>
            <person name="Ashley B.D."/>
            <person name="Baer T.D."/>
            <person name="Czarnecki K.W."/>
            <person name="Deneweth R.M."/>
            <person name="Gatt S.M."/>
            <person name="Jenkins M."/>
            <person name="Lang J.F."/>
            <person name="Marfizo C.J."/>
            <person name="McMahon C.W."/>
            <person name="Power T.R."/>
            <person name="Rosales K.A."/>
            <person name="Walter R.S."/>
            <person name="Wozny M.J."/>
            <person name="Yori S."/>
            <person name="Michael S.F."/>
            <person name="Anders K.R."/>
            <person name="Braun M.A."/>
            <person name="Delesalle V.A."/>
            <person name="Hughes L.E."/>
            <person name="Ware V.C."/>
            <person name="Bradley K.W."/>
            <person name="Barker L.P."/>
            <person name="Asai D.J."/>
            <person name="Bowman C.A."/>
            <person name="Russell D.A."/>
            <person name="Pope W.H."/>
            <person name="Jacobs-Sera D."/>
            <person name="Hendrix R.W."/>
            <person name="Hatfull G.F."/>
        </authorList>
    </citation>
    <scope>NUCLEOTIDE SEQUENCE [LARGE SCALE GENOMIC DNA]</scope>
</reference>
<organism evidence="1 2">
    <name type="scientific">Mycobacterium phage Omnicron</name>
    <dbReference type="NCBI Taxonomy" id="1541819"/>
    <lineage>
        <taxon>Viruses</taxon>
        <taxon>Duplodnaviria</taxon>
        <taxon>Heunggongvirae</taxon>
        <taxon>Uroviricota</taxon>
        <taxon>Caudoviricetes</taxon>
        <taxon>Weiservirinae</taxon>
        <taxon>Kratiovirus</taxon>
        <taxon>Kratiovirus omnicron</taxon>
    </lineage>
</organism>
<dbReference type="GeneID" id="26628801"/>